<keyword evidence="2" id="KW-1185">Reference proteome</keyword>
<dbReference type="Pfam" id="PF10387">
    <property type="entry name" value="DUF2442"/>
    <property type="match status" value="1"/>
</dbReference>
<dbReference type="STRING" id="518766.Rmar_2432"/>
<evidence type="ECO:0000313" key="2">
    <source>
        <dbReference type="Proteomes" id="UP000002221"/>
    </source>
</evidence>
<dbReference type="Gene3D" id="3.30.2020.40">
    <property type="entry name" value="Uncharacterised protein PF10387, DUF2442"/>
    <property type="match status" value="1"/>
</dbReference>
<dbReference type="Proteomes" id="UP000002221">
    <property type="component" value="Chromosome"/>
</dbReference>
<reference evidence="1 2" key="1">
    <citation type="journal article" date="2009" name="Stand. Genomic Sci.">
        <title>Complete genome sequence of Rhodothermus marinus type strain (R-10).</title>
        <authorList>
            <person name="Nolan M."/>
            <person name="Tindall B.J."/>
            <person name="Pomrenke H."/>
            <person name="Lapidus A."/>
            <person name="Copeland A."/>
            <person name="Glavina Del Rio T."/>
            <person name="Lucas S."/>
            <person name="Chen F."/>
            <person name="Tice H."/>
            <person name="Cheng J.F."/>
            <person name="Saunders E."/>
            <person name="Han C."/>
            <person name="Bruce D."/>
            <person name="Goodwin L."/>
            <person name="Chain P."/>
            <person name="Pitluck S."/>
            <person name="Ovchinikova G."/>
            <person name="Pati A."/>
            <person name="Ivanova N."/>
            <person name="Mavromatis K."/>
            <person name="Chen A."/>
            <person name="Palaniappan K."/>
            <person name="Land M."/>
            <person name="Hauser L."/>
            <person name="Chang Y.J."/>
            <person name="Jeffries C.D."/>
            <person name="Brettin T."/>
            <person name="Goker M."/>
            <person name="Bristow J."/>
            <person name="Eisen J.A."/>
            <person name="Markowitz V."/>
            <person name="Hugenholtz P."/>
            <person name="Kyrpides N.C."/>
            <person name="Klenk H.P."/>
            <person name="Detter J.C."/>
        </authorList>
    </citation>
    <scope>NUCLEOTIDE SEQUENCE [LARGE SCALE GENOMIC DNA]</scope>
    <source>
        <strain evidence="2">ATCC 43812 / DSM 4252 / R-10</strain>
    </source>
</reference>
<dbReference type="EMBL" id="CP001807">
    <property type="protein sequence ID" value="ACY49310.1"/>
    <property type="molecule type" value="Genomic_DNA"/>
</dbReference>
<gene>
    <name evidence="1" type="ordered locus">Rmar_2432</name>
</gene>
<dbReference type="AlphaFoldDB" id="D0MF54"/>
<evidence type="ECO:0000313" key="1">
    <source>
        <dbReference type="EMBL" id="ACY49310.1"/>
    </source>
</evidence>
<accession>D0MF54</accession>
<protein>
    <recommendedName>
        <fullName evidence="3">DUF2442 domain-containing protein</fullName>
    </recommendedName>
</protein>
<dbReference type="RefSeq" id="WP_012844920.1">
    <property type="nucleotide sequence ID" value="NC_013501.1"/>
</dbReference>
<name>D0MF54_RHOM4</name>
<dbReference type="OrthoDB" id="9807561at2"/>
<evidence type="ECO:0008006" key="3">
    <source>
        <dbReference type="Google" id="ProtNLM"/>
    </source>
</evidence>
<dbReference type="KEGG" id="rmr:Rmar_2432"/>
<dbReference type="eggNOG" id="ENOG5030PK3">
    <property type="taxonomic scope" value="Bacteria"/>
</dbReference>
<dbReference type="HOGENOM" id="CLU_177114_1_0_10"/>
<proteinExistence type="predicted"/>
<organism evidence="1 2">
    <name type="scientific">Rhodothermus marinus (strain ATCC 43812 / DSM 4252 / R-10)</name>
    <name type="common">Rhodothermus obamensis</name>
    <dbReference type="NCBI Taxonomy" id="518766"/>
    <lineage>
        <taxon>Bacteria</taxon>
        <taxon>Pseudomonadati</taxon>
        <taxon>Rhodothermota</taxon>
        <taxon>Rhodothermia</taxon>
        <taxon>Rhodothermales</taxon>
        <taxon>Rhodothermaceae</taxon>
        <taxon>Rhodothermus</taxon>
    </lineage>
</organism>
<dbReference type="InterPro" id="IPR018841">
    <property type="entry name" value="DUF2442"/>
</dbReference>
<sequence>MLHRRAQEVQVTDKKLIVALEDGRTLSVPLTWFPRLLHGTPEERANWRFIGNGEGIHWPDLDEDIEVAHLLAGIPSQESQHALQHWLQQRRKETALRRREA</sequence>